<keyword evidence="1" id="KW-0812">Transmembrane</keyword>
<evidence type="ECO:0008006" key="3">
    <source>
        <dbReference type="Google" id="ProtNLM"/>
    </source>
</evidence>
<keyword evidence="1" id="KW-1133">Transmembrane helix</keyword>
<feature type="transmembrane region" description="Helical" evidence="1">
    <location>
        <begin position="47"/>
        <end position="67"/>
    </location>
</feature>
<evidence type="ECO:0000313" key="2">
    <source>
        <dbReference type="EMBL" id="CAD9179255.1"/>
    </source>
</evidence>
<gene>
    <name evidence="2" type="ORF">ACAT0790_LOCUS56027</name>
</gene>
<name>A0A7S1RYQ1_ALECA</name>
<reference evidence="2" key="1">
    <citation type="submission" date="2021-01" db="EMBL/GenBank/DDBJ databases">
        <authorList>
            <person name="Corre E."/>
            <person name="Pelletier E."/>
            <person name="Niang G."/>
            <person name="Scheremetjew M."/>
            <person name="Finn R."/>
            <person name="Kale V."/>
            <person name="Holt S."/>
            <person name="Cochrane G."/>
            <person name="Meng A."/>
            <person name="Brown T."/>
            <person name="Cohen L."/>
        </authorList>
    </citation>
    <scope>NUCLEOTIDE SEQUENCE</scope>
    <source>
        <strain evidence="2">OF101</strain>
    </source>
</reference>
<dbReference type="AlphaFoldDB" id="A0A7S1RYQ1"/>
<feature type="transmembrane region" description="Helical" evidence="1">
    <location>
        <begin position="104"/>
        <end position="123"/>
    </location>
</feature>
<organism evidence="2">
    <name type="scientific">Alexandrium catenella</name>
    <name type="common">Red tide dinoflagellate</name>
    <name type="synonym">Gonyaulax catenella</name>
    <dbReference type="NCBI Taxonomy" id="2925"/>
    <lineage>
        <taxon>Eukaryota</taxon>
        <taxon>Sar</taxon>
        <taxon>Alveolata</taxon>
        <taxon>Dinophyceae</taxon>
        <taxon>Gonyaulacales</taxon>
        <taxon>Pyrocystaceae</taxon>
        <taxon>Alexandrium</taxon>
    </lineage>
</organism>
<sequence>MVLSTPMCCARVRSFYLFGYPLMFMCFFGTMTLLLQCPYSRHCPNAHLIGVCICTVALVLGLTMALFDWAWGHVGKLSIPDLSPENMTRTTKRYGFIAKSVPVLSRWLFVLLGVCTATGVFLASQCPPPESKLWDGETCSAPWSGDPQPQRDFMVIAAIWFLLAAFGCINGKVGHEVPWLYIPLPAEEGPSSRCRHCLTSVSTCCHP</sequence>
<protein>
    <recommendedName>
        <fullName evidence="3">Protein S-acyltransferase</fullName>
    </recommendedName>
</protein>
<feature type="transmembrane region" description="Helical" evidence="1">
    <location>
        <begin position="153"/>
        <end position="173"/>
    </location>
</feature>
<proteinExistence type="predicted"/>
<dbReference type="EMBL" id="HBGE01094136">
    <property type="protein sequence ID" value="CAD9179255.1"/>
    <property type="molecule type" value="Transcribed_RNA"/>
</dbReference>
<keyword evidence="1" id="KW-0472">Membrane</keyword>
<feature type="transmembrane region" description="Helical" evidence="1">
    <location>
        <begin position="15"/>
        <end position="35"/>
    </location>
</feature>
<accession>A0A7S1RYQ1</accession>
<evidence type="ECO:0000256" key="1">
    <source>
        <dbReference type="SAM" id="Phobius"/>
    </source>
</evidence>